<dbReference type="Pfam" id="PF00155">
    <property type="entry name" value="Aminotran_1_2"/>
    <property type="match status" value="1"/>
</dbReference>
<dbReference type="GO" id="GO:0030170">
    <property type="term" value="F:pyridoxal phosphate binding"/>
    <property type="evidence" value="ECO:0007669"/>
    <property type="project" value="InterPro"/>
</dbReference>
<evidence type="ECO:0000256" key="2">
    <source>
        <dbReference type="ARBA" id="ARBA00007441"/>
    </source>
</evidence>
<protein>
    <recommendedName>
        <fullName evidence="6">Aminotransferase</fullName>
        <ecNumber evidence="6">2.6.1.-</ecNumber>
    </recommendedName>
</protein>
<organism evidence="8 9">
    <name type="scientific">candidate division TA06 bacterium</name>
    <dbReference type="NCBI Taxonomy" id="2250710"/>
    <lineage>
        <taxon>Bacteria</taxon>
        <taxon>Bacteria division TA06</taxon>
    </lineage>
</organism>
<dbReference type="Gene3D" id="3.90.1150.10">
    <property type="entry name" value="Aspartate Aminotransferase, domain 1"/>
    <property type="match status" value="1"/>
</dbReference>
<dbReference type="EC" id="2.6.1.-" evidence="6"/>
<evidence type="ECO:0000256" key="3">
    <source>
        <dbReference type="ARBA" id="ARBA00022576"/>
    </source>
</evidence>
<feature type="domain" description="Aminotransferase class I/classII large" evidence="7">
    <location>
        <begin position="31"/>
        <end position="383"/>
    </location>
</feature>
<dbReference type="SUPFAM" id="SSF53383">
    <property type="entry name" value="PLP-dependent transferases"/>
    <property type="match status" value="1"/>
</dbReference>
<reference evidence="8 9" key="1">
    <citation type="submission" date="2018-06" db="EMBL/GenBank/DDBJ databases">
        <title>Extensive metabolic versatility and redundancy in microbially diverse, dynamic hydrothermal sediments.</title>
        <authorList>
            <person name="Dombrowski N."/>
            <person name="Teske A."/>
            <person name="Baker B.J."/>
        </authorList>
    </citation>
    <scope>NUCLEOTIDE SEQUENCE [LARGE SCALE GENOMIC DNA]</scope>
    <source>
        <strain evidence="8">B35_G9</strain>
    </source>
</reference>
<dbReference type="InterPro" id="IPR015421">
    <property type="entry name" value="PyrdxlP-dep_Trfase_major"/>
</dbReference>
<dbReference type="InterPro" id="IPR004839">
    <property type="entry name" value="Aminotransferase_I/II_large"/>
</dbReference>
<sequence>MFTARRLLLVEPSITLVITGEALARREAGDDIMILSAGEPDFITPKYIRDYAIEAIERGFTHYTETAGILPLRELIVKKFKEDNGLDYTPSNIIVSTGAKQSIFNVMESILDDNDEVIIPSPYWVSYPEIVHLAGGKPVIVDTEEDGFILTAEKLKKNISNRTKAIILNTPNNPTGMVYYKDTLEELADVIVENDLLCISDEIYEKVLYDGKKHYSIAALGEDIKNNTVVINGFSKSYAMTGWRIGYAAGPEFIIKNCLKLQGHSTSCPSSIGQAAAYAALKNKNEEFDNMLATFDKRRRYIMEKLDQLEGISYIRPEGAFYFFINISNFYGHKGVNDSLSFCNYLLKNGNVAVTPGKAFGMDDYIRISYAVSTAEIERAMEKFKKVLEMLVE</sequence>
<dbReference type="PANTHER" id="PTHR46383:SF1">
    <property type="entry name" value="ASPARTATE AMINOTRANSFERASE"/>
    <property type="match status" value="1"/>
</dbReference>
<evidence type="ECO:0000256" key="6">
    <source>
        <dbReference type="RuleBase" id="RU000481"/>
    </source>
</evidence>
<proteinExistence type="inferred from homology"/>
<dbReference type="EMBL" id="QNBC01000039">
    <property type="protein sequence ID" value="RKX66569.1"/>
    <property type="molecule type" value="Genomic_DNA"/>
</dbReference>
<gene>
    <name evidence="8" type="ORF">DRP44_03860</name>
</gene>
<name>A0A660S8I8_UNCT6</name>
<dbReference type="PROSITE" id="PS00105">
    <property type="entry name" value="AA_TRANSFER_CLASS_1"/>
    <property type="match status" value="1"/>
</dbReference>
<comment type="caution">
    <text evidence="8">The sequence shown here is derived from an EMBL/GenBank/DDBJ whole genome shotgun (WGS) entry which is preliminary data.</text>
</comment>
<dbReference type="FunFam" id="3.40.640.10:FF:000033">
    <property type="entry name" value="Aspartate aminotransferase"/>
    <property type="match status" value="1"/>
</dbReference>
<evidence type="ECO:0000256" key="4">
    <source>
        <dbReference type="ARBA" id="ARBA00022679"/>
    </source>
</evidence>
<evidence type="ECO:0000256" key="1">
    <source>
        <dbReference type="ARBA" id="ARBA00001933"/>
    </source>
</evidence>
<evidence type="ECO:0000259" key="7">
    <source>
        <dbReference type="Pfam" id="PF00155"/>
    </source>
</evidence>
<dbReference type="GO" id="GO:0006520">
    <property type="term" value="P:amino acid metabolic process"/>
    <property type="evidence" value="ECO:0007669"/>
    <property type="project" value="InterPro"/>
</dbReference>
<dbReference type="InterPro" id="IPR015424">
    <property type="entry name" value="PyrdxlP-dep_Trfase"/>
</dbReference>
<dbReference type="AlphaFoldDB" id="A0A660S8I8"/>
<keyword evidence="4 6" id="KW-0808">Transferase</keyword>
<dbReference type="Proteomes" id="UP000282321">
    <property type="component" value="Unassembled WGS sequence"/>
</dbReference>
<dbReference type="CDD" id="cd00609">
    <property type="entry name" value="AAT_like"/>
    <property type="match status" value="1"/>
</dbReference>
<dbReference type="PANTHER" id="PTHR46383">
    <property type="entry name" value="ASPARTATE AMINOTRANSFERASE"/>
    <property type="match status" value="1"/>
</dbReference>
<comment type="cofactor">
    <cofactor evidence="1 6">
        <name>pyridoxal 5'-phosphate</name>
        <dbReference type="ChEBI" id="CHEBI:597326"/>
    </cofactor>
</comment>
<dbReference type="InterPro" id="IPR050596">
    <property type="entry name" value="AspAT/PAT-like"/>
</dbReference>
<evidence type="ECO:0000313" key="8">
    <source>
        <dbReference type="EMBL" id="RKX66569.1"/>
    </source>
</evidence>
<keyword evidence="3 6" id="KW-0032">Aminotransferase</keyword>
<accession>A0A660S8I8</accession>
<dbReference type="PRINTS" id="PR00753">
    <property type="entry name" value="ACCSYNTHASE"/>
</dbReference>
<comment type="similarity">
    <text evidence="2 6">Belongs to the class-I pyridoxal-phosphate-dependent aminotransferase family.</text>
</comment>
<evidence type="ECO:0000256" key="5">
    <source>
        <dbReference type="ARBA" id="ARBA00022898"/>
    </source>
</evidence>
<dbReference type="GO" id="GO:0008483">
    <property type="term" value="F:transaminase activity"/>
    <property type="evidence" value="ECO:0007669"/>
    <property type="project" value="UniProtKB-KW"/>
</dbReference>
<dbReference type="InterPro" id="IPR004838">
    <property type="entry name" value="NHTrfase_class1_PyrdxlP-BS"/>
</dbReference>
<keyword evidence="5" id="KW-0663">Pyridoxal phosphate</keyword>
<dbReference type="Gene3D" id="3.40.640.10">
    <property type="entry name" value="Type I PLP-dependent aspartate aminotransferase-like (Major domain)"/>
    <property type="match status" value="1"/>
</dbReference>
<evidence type="ECO:0000313" key="9">
    <source>
        <dbReference type="Proteomes" id="UP000282321"/>
    </source>
</evidence>
<dbReference type="InterPro" id="IPR015422">
    <property type="entry name" value="PyrdxlP-dep_Trfase_small"/>
</dbReference>